<dbReference type="WBParaSite" id="MBELARI_LOCUS13350">
    <property type="protein sequence ID" value="MBELARI_LOCUS13350"/>
    <property type="gene ID" value="MBELARI_LOCUS13350"/>
</dbReference>
<organism evidence="5 6">
    <name type="scientific">Mesorhabditis belari</name>
    <dbReference type="NCBI Taxonomy" id="2138241"/>
    <lineage>
        <taxon>Eukaryota</taxon>
        <taxon>Metazoa</taxon>
        <taxon>Ecdysozoa</taxon>
        <taxon>Nematoda</taxon>
        <taxon>Chromadorea</taxon>
        <taxon>Rhabditida</taxon>
        <taxon>Rhabditina</taxon>
        <taxon>Rhabditomorpha</taxon>
        <taxon>Rhabditoidea</taxon>
        <taxon>Rhabditidae</taxon>
        <taxon>Mesorhabditinae</taxon>
        <taxon>Mesorhabditis</taxon>
    </lineage>
</organism>
<dbReference type="CDD" id="cd00112">
    <property type="entry name" value="LDLa"/>
    <property type="match status" value="1"/>
</dbReference>
<dbReference type="InterPro" id="IPR002172">
    <property type="entry name" value="LDrepeatLR_classA_rpt"/>
</dbReference>
<dbReference type="AlphaFoldDB" id="A0AAF3EH81"/>
<dbReference type="PROSITE" id="PS01209">
    <property type="entry name" value="LDLRA_1"/>
    <property type="match status" value="1"/>
</dbReference>
<feature type="chain" id="PRO_5042260503" evidence="4">
    <location>
        <begin position="18"/>
        <end position="134"/>
    </location>
</feature>
<evidence type="ECO:0000256" key="4">
    <source>
        <dbReference type="SAM" id="SignalP"/>
    </source>
</evidence>
<accession>A0AAF3EH81</accession>
<sequence>MCSILMVSSLFLTIVVAEELVWTSLKVPSGEDMRTCQPRDGERTYRCPPNNSVDSLNEKLTCIKKSQFCDKNPDCPNESDEDLTKCMFLELTVNQIHFVREAIYKLMQELHEKRESEKTSRLRNSKFSDVRLRK</sequence>
<reference evidence="6" key="1">
    <citation type="submission" date="2024-02" db="UniProtKB">
        <authorList>
            <consortium name="WormBaseParasite"/>
        </authorList>
    </citation>
    <scope>IDENTIFICATION</scope>
</reference>
<proteinExistence type="predicted"/>
<evidence type="ECO:0000256" key="2">
    <source>
        <dbReference type="PROSITE-ProRule" id="PRU00124"/>
    </source>
</evidence>
<dbReference type="InterPro" id="IPR023415">
    <property type="entry name" value="LDLR_class-A_CS"/>
</dbReference>
<dbReference type="GO" id="GO:0043195">
    <property type="term" value="C:terminal bouton"/>
    <property type="evidence" value="ECO:0007669"/>
    <property type="project" value="TreeGrafter"/>
</dbReference>
<name>A0AAF3EH81_9BILA</name>
<feature type="region of interest" description="Disordered" evidence="3">
    <location>
        <begin position="114"/>
        <end position="134"/>
    </location>
</feature>
<evidence type="ECO:0000256" key="3">
    <source>
        <dbReference type="SAM" id="MobiDB-lite"/>
    </source>
</evidence>
<dbReference type="PANTHER" id="PTHR21105">
    <property type="entry name" value="GH16255P"/>
    <property type="match status" value="1"/>
</dbReference>
<comment type="caution">
    <text evidence="2">Lacks conserved residue(s) required for the propagation of feature annotation.</text>
</comment>
<evidence type="ECO:0000313" key="5">
    <source>
        <dbReference type="Proteomes" id="UP000887575"/>
    </source>
</evidence>
<dbReference type="PANTHER" id="PTHR21105:SF0">
    <property type="entry name" value="GH16255P"/>
    <property type="match status" value="1"/>
</dbReference>
<dbReference type="Gene3D" id="2.40.128.620">
    <property type="match status" value="1"/>
</dbReference>
<evidence type="ECO:0000313" key="6">
    <source>
        <dbReference type="WBParaSite" id="MBELARI_LOCUS13350"/>
    </source>
</evidence>
<keyword evidence="4" id="KW-0732">Signal</keyword>
<protein>
    <submittedName>
        <fullName evidence="6">Uncharacterized protein</fullName>
    </submittedName>
</protein>
<dbReference type="GO" id="GO:0030297">
    <property type="term" value="F:transmembrane receptor protein tyrosine kinase activator activity"/>
    <property type="evidence" value="ECO:0007669"/>
    <property type="project" value="TreeGrafter"/>
</dbReference>
<feature type="signal peptide" evidence="4">
    <location>
        <begin position="1"/>
        <end position="17"/>
    </location>
</feature>
<dbReference type="Proteomes" id="UP000887575">
    <property type="component" value="Unassembled WGS sequence"/>
</dbReference>
<evidence type="ECO:0000256" key="1">
    <source>
        <dbReference type="ARBA" id="ARBA00023157"/>
    </source>
</evidence>
<dbReference type="InterPro" id="IPR036055">
    <property type="entry name" value="LDL_receptor-like_sf"/>
</dbReference>
<keyword evidence="5" id="KW-1185">Reference proteome</keyword>
<dbReference type="GO" id="GO:0043410">
    <property type="term" value="P:positive regulation of MAPK cascade"/>
    <property type="evidence" value="ECO:0007669"/>
    <property type="project" value="TreeGrafter"/>
</dbReference>
<dbReference type="SUPFAM" id="SSF57424">
    <property type="entry name" value="LDL receptor-like module"/>
    <property type="match status" value="1"/>
</dbReference>
<dbReference type="PROSITE" id="PS50068">
    <property type="entry name" value="LDLRA_2"/>
    <property type="match status" value="1"/>
</dbReference>
<keyword evidence="1" id="KW-1015">Disulfide bond</keyword>